<sequence>AQAPAETRPAPGGEAARPPRPQDRQGPRPPQRDPREHRGGKGGPQRAPRPERRGEPVPVPLVAAPKPESPFAILATLKLRKAQ</sequence>
<evidence type="ECO:0000313" key="2">
    <source>
        <dbReference type="EMBL" id="MBW8269119.1"/>
    </source>
</evidence>
<organism evidence="2 3">
    <name type="scientific">Caldovatus aquaticus</name>
    <dbReference type="NCBI Taxonomy" id="2865671"/>
    <lineage>
        <taxon>Bacteria</taxon>
        <taxon>Pseudomonadati</taxon>
        <taxon>Pseudomonadota</taxon>
        <taxon>Alphaproteobacteria</taxon>
        <taxon>Acetobacterales</taxon>
        <taxon>Roseomonadaceae</taxon>
        <taxon>Caldovatus</taxon>
    </lineage>
</organism>
<evidence type="ECO:0000313" key="3">
    <source>
        <dbReference type="Proteomes" id="UP001519924"/>
    </source>
</evidence>
<reference evidence="2 3" key="1">
    <citation type="submission" date="2021-08" db="EMBL/GenBank/DDBJ databases">
        <title>Caldovatus sediminis gen. nov., sp. nov., a moderately thermophilic bacterium isolated from a hot spring.</title>
        <authorList>
            <person name="Hu C.-J."/>
            <person name="Li W.-J."/>
            <person name="Xian W.-D."/>
        </authorList>
    </citation>
    <scope>NUCLEOTIDE SEQUENCE [LARGE SCALE GENOMIC DNA]</scope>
    <source>
        <strain evidence="2 3">SYSU G05006</strain>
    </source>
</reference>
<keyword evidence="3" id="KW-1185">Reference proteome</keyword>
<feature type="region of interest" description="Disordered" evidence="1">
    <location>
        <begin position="1"/>
        <end position="67"/>
    </location>
</feature>
<dbReference type="Proteomes" id="UP001519924">
    <property type="component" value="Unassembled WGS sequence"/>
</dbReference>
<accession>A0ABS7F0U5</accession>
<feature type="compositionally biased region" description="Basic and acidic residues" evidence="1">
    <location>
        <begin position="20"/>
        <end position="39"/>
    </location>
</feature>
<name>A0ABS7F0U5_9PROT</name>
<proteinExistence type="predicted"/>
<evidence type="ECO:0000256" key="1">
    <source>
        <dbReference type="SAM" id="MobiDB-lite"/>
    </source>
</evidence>
<gene>
    <name evidence="2" type="ORF">K1J50_06415</name>
</gene>
<feature type="non-terminal residue" evidence="2">
    <location>
        <position position="1"/>
    </location>
</feature>
<dbReference type="EMBL" id="JAHZUY010000011">
    <property type="protein sequence ID" value="MBW8269119.1"/>
    <property type="molecule type" value="Genomic_DNA"/>
</dbReference>
<comment type="caution">
    <text evidence="2">The sequence shown here is derived from an EMBL/GenBank/DDBJ whole genome shotgun (WGS) entry which is preliminary data.</text>
</comment>
<protein>
    <submittedName>
        <fullName evidence="2">Uncharacterized protein</fullName>
    </submittedName>
</protein>